<dbReference type="Proteomes" id="UP000298030">
    <property type="component" value="Unassembled WGS sequence"/>
</dbReference>
<evidence type="ECO:0000256" key="2">
    <source>
        <dbReference type="SAM" id="SignalP"/>
    </source>
</evidence>
<organism evidence="3 4">
    <name type="scientific">Coprinellus micaceus</name>
    <name type="common">Glistening ink-cap mushroom</name>
    <name type="synonym">Coprinus micaceus</name>
    <dbReference type="NCBI Taxonomy" id="71717"/>
    <lineage>
        <taxon>Eukaryota</taxon>
        <taxon>Fungi</taxon>
        <taxon>Dikarya</taxon>
        <taxon>Basidiomycota</taxon>
        <taxon>Agaricomycotina</taxon>
        <taxon>Agaricomycetes</taxon>
        <taxon>Agaricomycetidae</taxon>
        <taxon>Agaricales</taxon>
        <taxon>Agaricineae</taxon>
        <taxon>Psathyrellaceae</taxon>
        <taxon>Coprinellus</taxon>
    </lineage>
</organism>
<feature type="region of interest" description="Disordered" evidence="1">
    <location>
        <begin position="391"/>
        <end position="410"/>
    </location>
</feature>
<feature type="region of interest" description="Disordered" evidence="1">
    <location>
        <begin position="562"/>
        <end position="613"/>
    </location>
</feature>
<feature type="region of interest" description="Disordered" evidence="1">
    <location>
        <begin position="764"/>
        <end position="793"/>
    </location>
</feature>
<feature type="compositionally biased region" description="Polar residues" evidence="1">
    <location>
        <begin position="113"/>
        <end position="123"/>
    </location>
</feature>
<dbReference type="AlphaFoldDB" id="A0A4Y7TVX0"/>
<feature type="signal peptide" evidence="2">
    <location>
        <begin position="1"/>
        <end position="21"/>
    </location>
</feature>
<feature type="compositionally biased region" description="Polar residues" evidence="1">
    <location>
        <begin position="313"/>
        <end position="332"/>
    </location>
</feature>
<feature type="compositionally biased region" description="Polar residues" evidence="1">
    <location>
        <begin position="395"/>
        <end position="405"/>
    </location>
</feature>
<dbReference type="OrthoDB" id="10670557at2759"/>
<evidence type="ECO:0000313" key="3">
    <source>
        <dbReference type="EMBL" id="TEB38326.1"/>
    </source>
</evidence>
<dbReference type="EMBL" id="QPFP01000003">
    <property type="protein sequence ID" value="TEB38326.1"/>
    <property type="molecule type" value="Genomic_DNA"/>
</dbReference>
<feature type="region of interest" description="Disordered" evidence="1">
    <location>
        <begin position="871"/>
        <end position="907"/>
    </location>
</feature>
<name>A0A4Y7TVX0_COPMI</name>
<feature type="region of interest" description="Disordered" evidence="1">
    <location>
        <begin position="113"/>
        <end position="154"/>
    </location>
</feature>
<feature type="compositionally biased region" description="Low complexity" evidence="1">
    <location>
        <begin position="334"/>
        <end position="366"/>
    </location>
</feature>
<feature type="compositionally biased region" description="Polar residues" evidence="1">
    <location>
        <begin position="588"/>
        <end position="597"/>
    </location>
</feature>
<keyword evidence="4" id="KW-1185">Reference proteome</keyword>
<feature type="compositionally biased region" description="Low complexity" evidence="1">
    <location>
        <begin position="124"/>
        <end position="141"/>
    </location>
</feature>
<sequence>MRSFYILIPTLAIANMGGANAQLQKAGAKNIRSGVVQRAIAITGKRQVHSADFSSSPPSPDGVLIDPLRSNQGQVEKGESLDKRLVAKRDFLSGLSQGFYSIFGHASSASTVDESQASSSNPPSIQVDKSSSQSVSGGVDSTGETTPLLGLSGGNGQFLPPLDAAFGSASSPAPLTDDPSLGVLPAFGTTLDTSNYDFIAGAYDNNPAVGNSAFGPLSSGGNPGITDFGVITNNLEGAPSDPGSPFDDVPFAPPVSSDFPGTFIGAPVNGGGGLSLGGILPITVPETGSDGADSSGFSFNGVFPDVDQIGDIDSSNDGVSMNGTGPDLSQPQGAAASSDASYSSVSGFLGEGSPSSIISSGPSPGQDLGGSSGLGGLGSALSGSSGIPSLGGATTLDSGDSTQDVGQVLGEGGLDGIPYFGSVIPDQSGGDSSVDGVTSILSGGGNGIISDPTSVESIEGPTVPGNEALGDFSGGGEFTPIKDSHIDGGIPFSGSTSIESSNLSGTPGSGGLPYLGDSASVQGVESGVDPGSKILGNLFGGGSGSFGITGIAGAVPPGPASGIQKLAPFTPTDNGPTATPPAADYSSAGYQPANSPLGNARGGQATSPNAAPGGSSPVGYAPFGYSPLGLSIAALPYGYAPLGYAPLEVPSSGLFPPQDSQASGGNPPNPVQPPAAPPPVGYQTSNTGLPVGYSPFVGYTPVGTYPASGFGGYPWGGAGYPVLGFPGSFPSPGAPNYNADASKSSSFRFSSTGSFPGFTYSNTQAAQASTDPSTNQPIFGQAPTQASSPPPPGSYPVYLPVQGSYGYSGGWYVDGNGELAYNPGPTYSSSPIPGAVPDTASSSSSSSFSAVLQELQNQFNQALVNAQAQSGNLASPDSLGREIPISGLSSDSNNVEGESLAPLNQLD</sequence>
<comment type="caution">
    <text evidence="3">The sequence shown here is derived from an EMBL/GenBank/DDBJ whole genome shotgun (WGS) entry which is preliminary data.</text>
</comment>
<feature type="compositionally biased region" description="Pro residues" evidence="1">
    <location>
        <begin position="667"/>
        <end position="680"/>
    </location>
</feature>
<protein>
    <submittedName>
        <fullName evidence="3">Uncharacterized protein</fullName>
    </submittedName>
</protein>
<feature type="region of interest" description="Disordered" evidence="1">
    <location>
        <begin position="47"/>
        <end position="78"/>
    </location>
</feature>
<feature type="region of interest" description="Disordered" evidence="1">
    <location>
        <begin position="308"/>
        <end position="380"/>
    </location>
</feature>
<feature type="compositionally biased region" description="Polar residues" evidence="1">
    <location>
        <begin position="764"/>
        <end position="778"/>
    </location>
</feature>
<accession>A0A4Y7TVX0</accession>
<keyword evidence="2" id="KW-0732">Signal</keyword>
<evidence type="ECO:0000256" key="1">
    <source>
        <dbReference type="SAM" id="MobiDB-lite"/>
    </source>
</evidence>
<feature type="compositionally biased region" description="Polar residues" evidence="1">
    <location>
        <begin position="887"/>
        <end position="896"/>
    </location>
</feature>
<proteinExistence type="predicted"/>
<evidence type="ECO:0000313" key="4">
    <source>
        <dbReference type="Proteomes" id="UP000298030"/>
    </source>
</evidence>
<reference evidence="3 4" key="1">
    <citation type="journal article" date="2019" name="Nat. Ecol. Evol.">
        <title>Megaphylogeny resolves global patterns of mushroom evolution.</title>
        <authorList>
            <person name="Varga T."/>
            <person name="Krizsan K."/>
            <person name="Foldi C."/>
            <person name="Dima B."/>
            <person name="Sanchez-Garcia M."/>
            <person name="Sanchez-Ramirez S."/>
            <person name="Szollosi G.J."/>
            <person name="Szarkandi J.G."/>
            <person name="Papp V."/>
            <person name="Albert L."/>
            <person name="Andreopoulos W."/>
            <person name="Angelini C."/>
            <person name="Antonin V."/>
            <person name="Barry K.W."/>
            <person name="Bougher N.L."/>
            <person name="Buchanan P."/>
            <person name="Buyck B."/>
            <person name="Bense V."/>
            <person name="Catcheside P."/>
            <person name="Chovatia M."/>
            <person name="Cooper J."/>
            <person name="Damon W."/>
            <person name="Desjardin D."/>
            <person name="Finy P."/>
            <person name="Geml J."/>
            <person name="Haridas S."/>
            <person name="Hughes K."/>
            <person name="Justo A."/>
            <person name="Karasinski D."/>
            <person name="Kautmanova I."/>
            <person name="Kiss B."/>
            <person name="Kocsube S."/>
            <person name="Kotiranta H."/>
            <person name="LaButti K.M."/>
            <person name="Lechner B.E."/>
            <person name="Liimatainen K."/>
            <person name="Lipzen A."/>
            <person name="Lukacs Z."/>
            <person name="Mihaltcheva S."/>
            <person name="Morgado L.N."/>
            <person name="Niskanen T."/>
            <person name="Noordeloos M.E."/>
            <person name="Ohm R.A."/>
            <person name="Ortiz-Santana B."/>
            <person name="Ovrebo C."/>
            <person name="Racz N."/>
            <person name="Riley R."/>
            <person name="Savchenko A."/>
            <person name="Shiryaev A."/>
            <person name="Soop K."/>
            <person name="Spirin V."/>
            <person name="Szebenyi C."/>
            <person name="Tomsovsky M."/>
            <person name="Tulloss R.E."/>
            <person name="Uehling J."/>
            <person name="Grigoriev I.V."/>
            <person name="Vagvolgyi C."/>
            <person name="Papp T."/>
            <person name="Martin F.M."/>
            <person name="Miettinen O."/>
            <person name="Hibbett D.S."/>
            <person name="Nagy L.G."/>
        </authorList>
    </citation>
    <scope>NUCLEOTIDE SEQUENCE [LARGE SCALE GENOMIC DNA]</scope>
    <source>
        <strain evidence="3 4">FP101781</strain>
    </source>
</reference>
<feature type="chain" id="PRO_5021371074" evidence="2">
    <location>
        <begin position="22"/>
        <end position="907"/>
    </location>
</feature>
<feature type="region of interest" description="Disordered" evidence="1">
    <location>
        <begin position="653"/>
        <end position="684"/>
    </location>
</feature>
<feature type="compositionally biased region" description="Gly residues" evidence="1">
    <location>
        <begin position="367"/>
        <end position="378"/>
    </location>
</feature>
<gene>
    <name evidence="3" type="ORF">FA13DRAFT_1786126</name>
</gene>